<name>A0A1E3PSW9_9ASCO</name>
<dbReference type="EMBL" id="KV454406">
    <property type="protein sequence ID" value="ODQ68521.1"/>
    <property type="molecule type" value="Genomic_DNA"/>
</dbReference>
<feature type="compositionally biased region" description="Polar residues" evidence="1">
    <location>
        <begin position="18"/>
        <end position="35"/>
    </location>
</feature>
<organism evidence="2 3">
    <name type="scientific">Nadsonia fulvescens var. elongata DSM 6958</name>
    <dbReference type="NCBI Taxonomy" id="857566"/>
    <lineage>
        <taxon>Eukaryota</taxon>
        <taxon>Fungi</taxon>
        <taxon>Dikarya</taxon>
        <taxon>Ascomycota</taxon>
        <taxon>Saccharomycotina</taxon>
        <taxon>Dipodascomycetes</taxon>
        <taxon>Dipodascales</taxon>
        <taxon>Dipodascales incertae sedis</taxon>
        <taxon>Nadsonia</taxon>
    </lineage>
</organism>
<evidence type="ECO:0000256" key="1">
    <source>
        <dbReference type="SAM" id="MobiDB-lite"/>
    </source>
</evidence>
<protein>
    <submittedName>
        <fullName evidence="2">Uncharacterized protein</fullName>
    </submittedName>
</protein>
<dbReference type="Proteomes" id="UP000095009">
    <property type="component" value="Unassembled WGS sequence"/>
</dbReference>
<gene>
    <name evidence="2" type="ORF">NADFUDRAFT_68723</name>
</gene>
<dbReference type="AlphaFoldDB" id="A0A1E3PSW9"/>
<evidence type="ECO:0000313" key="3">
    <source>
        <dbReference type="Proteomes" id="UP000095009"/>
    </source>
</evidence>
<accession>A0A1E3PSW9</accession>
<reference evidence="2 3" key="1">
    <citation type="journal article" date="2016" name="Proc. Natl. Acad. Sci. U.S.A.">
        <title>Comparative genomics of biotechnologically important yeasts.</title>
        <authorList>
            <person name="Riley R."/>
            <person name="Haridas S."/>
            <person name="Wolfe K.H."/>
            <person name="Lopes M.R."/>
            <person name="Hittinger C.T."/>
            <person name="Goeker M."/>
            <person name="Salamov A.A."/>
            <person name="Wisecaver J.H."/>
            <person name="Long T.M."/>
            <person name="Calvey C.H."/>
            <person name="Aerts A.L."/>
            <person name="Barry K.W."/>
            <person name="Choi C."/>
            <person name="Clum A."/>
            <person name="Coughlan A.Y."/>
            <person name="Deshpande S."/>
            <person name="Douglass A.P."/>
            <person name="Hanson S.J."/>
            <person name="Klenk H.-P."/>
            <person name="LaButti K.M."/>
            <person name="Lapidus A."/>
            <person name="Lindquist E.A."/>
            <person name="Lipzen A.M."/>
            <person name="Meier-Kolthoff J.P."/>
            <person name="Ohm R.A."/>
            <person name="Otillar R.P."/>
            <person name="Pangilinan J.L."/>
            <person name="Peng Y."/>
            <person name="Rokas A."/>
            <person name="Rosa C.A."/>
            <person name="Scheuner C."/>
            <person name="Sibirny A.A."/>
            <person name="Slot J.C."/>
            <person name="Stielow J.B."/>
            <person name="Sun H."/>
            <person name="Kurtzman C.P."/>
            <person name="Blackwell M."/>
            <person name="Grigoriev I.V."/>
            <person name="Jeffries T.W."/>
        </authorList>
    </citation>
    <scope>NUCLEOTIDE SEQUENCE [LARGE SCALE GENOMIC DNA]</scope>
    <source>
        <strain evidence="2 3">DSM 6958</strain>
    </source>
</reference>
<feature type="compositionally biased region" description="Basic and acidic residues" evidence="1">
    <location>
        <begin position="1"/>
        <end position="10"/>
    </location>
</feature>
<keyword evidence="3" id="KW-1185">Reference proteome</keyword>
<feature type="region of interest" description="Disordered" evidence="1">
    <location>
        <begin position="1"/>
        <end position="51"/>
    </location>
</feature>
<sequence>MTQFSEDAKGIRIGGASGQNKLNKNNNHATQNWPNLENKDIQFMEDSSLES</sequence>
<evidence type="ECO:0000313" key="2">
    <source>
        <dbReference type="EMBL" id="ODQ68521.1"/>
    </source>
</evidence>
<proteinExistence type="predicted"/>